<dbReference type="SUPFAM" id="SSF53649">
    <property type="entry name" value="Alkaline phosphatase-like"/>
    <property type="match status" value="2"/>
</dbReference>
<sequence length="501" mass="54585">MTAEDEPTWLAPERSDAAETALSVLTQADLEPVVDMVLLARDGAYEARTHHGAVRFSRADNTYTELTVEGQHPLSDQSSDKFSSLADEQTNVHPERHDNAYPNAYDQIAQLFDHPSAPDLCVIHSAAHNWEDQGGHRGEHGSLGIVQARAPFVLAGPGIRSAGVIPRSARLVDVAPTVLELLGVTPLANGDHLANQDGVVRHDVLDSSTKPKHVVMFLFDGTNPMVLYDMAARGEAPNVARLIEMGTAYGHGAFAGLPTVTLANHTSILTGQLPGHHGILHNAWFDRQKNEQIITNSNANWPWAMQHVHAGVESIHSAVHRNEPGAFTASINEPCDIDADFSTFGFLRAGEMPPLPENPAELPHTTERFVRPSKDYSWSSTIDHMGVEQAVGVLSGHYRDVSYPLPRFMFANFTLTDAAMHEGGPYSEIAAASIRDSDARMGEILKAVERAKIFDETAFVLVADHGMEETNPAVRGDWAAPLRDAGLNLRDEGYGFLYLNA</sequence>
<dbReference type="EMBL" id="CAFBMM010000078">
    <property type="protein sequence ID" value="CAB4913576.1"/>
    <property type="molecule type" value="Genomic_DNA"/>
</dbReference>
<dbReference type="GO" id="GO:0016787">
    <property type="term" value="F:hydrolase activity"/>
    <property type="evidence" value="ECO:0007669"/>
    <property type="project" value="UniProtKB-ARBA"/>
</dbReference>
<dbReference type="AlphaFoldDB" id="A0A6J7MJ57"/>
<evidence type="ECO:0000313" key="2">
    <source>
        <dbReference type="EMBL" id="CAB4913576.1"/>
    </source>
</evidence>
<protein>
    <submittedName>
        <fullName evidence="3">Unannotated protein</fullName>
    </submittedName>
</protein>
<accession>A0A6J7MJ57</accession>
<reference evidence="3" key="1">
    <citation type="submission" date="2020-05" db="EMBL/GenBank/DDBJ databases">
        <authorList>
            <person name="Chiriac C."/>
            <person name="Salcher M."/>
            <person name="Ghai R."/>
            <person name="Kavagutti S V."/>
        </authorList>
    </citation>
    <scope>NUCLEOTIDE SEQUENCE</scope>
</reference>
<proteinExistence type="predicted"/>
<dbReference type="PANTHER" id="PTHR10151:SF120">
    <property type="entry name" value="BIS(5'-ADENOSYL)-TRIPHOSPHATASE"/>
    <property type="match status" value="1"/>
</dbReference>
<name>A0A6J7MJ57_9ZZZZ</name>
<dbReference type="InterPro" id="IPR002591">
    <property type="entry name" value="Phosphodiest/P_Trfase"/>
</dbReference>
<dbReference type="Gene3D" id="3.40.720.10">
    <property type="entry name" value="Alkaline Phosphatase, subunit A"/>
    <property type="match status" value="2"/>
</dbReference>
<dbReference type="PANTHER" id="PTHR10151">
    <property type="entry name" value="ECTONUCLEOTIDE PYROPHOSPHATASE/PHOSPHODIESTERASE"/>
    <property type="match status" value="1"/>
</dbReference>
<evidence type="ECO:0000313" key="1">
    <source>
        <dbReference type="EMBL" id="CAB4730374.1"/>
    </source>
</evidence>
<dbReference type="Pfam" id="PF01663">
    <property type="entry name" value="Phosphodiest"/>
    <property type="match status" value="1"/>
</dbReference>
<dbReference type="EMBL" id="CAFBPQ010000027">
    <property type="protein sequence ID" value="CAB5025573.1"/>
    <property type="molecule type" value="Genomic_DNA"/>
</dbReference>
<gene>
    <name evidence="1" type="ORF">UFOPK2683_01245</name>
    <name evidence="2" type="ORF">UFOPK3605_01279</name>
    <name evidence="3" type="ORF">UFOPK3897_01008</name>
    <name evidence="4" type="ORF">UFOPK4121_00931</name>
</gene>
<evidence type="ECO:0000313" key="3">
    <source>
        <dbReference type="EMBL" id="CAB4979302.1"/>
    </source>
</evidence>
<organism evidence="3">
    <name type="scientific">freshwater metagenome</name>
    <dbReference type="NCBI Taxonomy" id="449393"/>
    <lineage>
        <taxon>unclassified sequences</taxon>
        <taxon>metagenomes</taxon>
        <taxon>ecological metagenomes</taxon>
    </lineage>
</organism>
<dbReference type="EMBL" id="CAFBOF010000021">
    <property type="protein sequence ID" value="CAB4979302.1"/>
    <property type="molecule type" value="Genomic_DNA"/>
</dbReference>
<evidence type="ECO:0000313" key="4">
    <source>
        <dbReference type="EMBL" id="CAB5025573.1"/>
    </source>
</evidence>
<dbReference type="InterPro" id="IPR017850">
    <property type="entry name" value="Alkaline_phosphatase_core_sf"/>
</dbReference>
<dbReference type="EMBL" id="CAEZYK010000082">
    <property type="protein sequence ID" value="CAB4730374.1"/>
    <property type="molecule type" value="Genomic_DNA"/>
</dbReference>